<keyword evidence="4" id="KW-0472">Membrane</keyword>
<feature type="region of interest" description="Disordered" evidence="3">
    <location>
        <begin position="372"/>
        <end position="455"/>
    </location>
</feature>
<sequence length="455" mass="49966">MQMLLPYFALLCCALSLSTGSPPSGSRKNNSSNSSCNMLQTRKFRLDHVCISRSRAAQTALHELTASSLEECEQTCCQSVEGPCDLAYWNSLQKCIVMNYYVLSLCPLLSPTDQRTSPDSSILFSVSQRVTPLLKEHLLRKGYRDGVRTRLGCGADEFVCDNWDCISSKHVCDGKAHCSDNSDESTCSKCLGSNSQYVDVGSQYIPFNDGDKCKVCICGNDSQPVYCYSATCYPNLATNCYGPDRDICCQCLSSGDYHEVATEAPDAPFANLSDTQRLIVSCMSVLVVITLLLFLSRNILHRGRRAIYHNHGFLPRGHRPPGGRISHSSAGRYWRDSDSVSFYDPDAPPTRPPFSDLPPSYNQLKPLGYDVTTNSEEALGPPPSYISETESRCSVQPEEPTAARNRETPIAVAIPVVPTDPEVPPEVQQRDSAPISPLSTTSESPLLTNDDVTKP</sequence>
<evidence type="ECO:0000256" key="4">
    <source>
        <dbReference type="SAM" id="Phobius"/>
    </source>
</evidence>
<feature type="compositionally biased region" description="Pro residues" evidence="3">
    <location>
        <begin position="346"/>
        <end position="356"/>
    </location>
</feature>
<dbReference type="Pfam" id="PF00057">
    <property type="entry name" value="Ldl_recept_a"/>
    <property type="match status" value="1"/>
</dbReference>
<dbReference type="CDD" id="cd00112">
    <property type="entry name" value="LDLa"/>
    <property type="match status" value="1"/>
</dbReference>
<proteinExistence type="evidence at transcript level"/>
<dbReference type="Gene3D" id="4.10.400.10">
    <property type="entry name" value="Low-density Lipoprotein Receptor"/>
    <property type="match status" value="1"/>
</dbReference>
<dbReference type="InterPro" id="IPR036055">
    <property type="entry name" value="LDL_receptor-like_sf"/>
</dbReference>
<gene>
    <name evidence="6" type="primary">Ldlrad3</name>
</gene>
<dbReference type="SMART" id="SM00192">
    <property type="entry name" value="LDLa"/>
    <property type="match status" value="1"/>
</dbReference>
<keyword evidence="4" id="KW-0812">Transmembrane</keyword>
<feature type="chain" id="PRO_5026163285" evidence="5">
    <location>
        <begin position="21"/>
        <end position="455"/>
    </location>
</feature>
<dbReference type="SUPFAM" id="SSF57424">
    <property type="entry name" value="LDL receptor-like module"/>
    <property type="match status" value="1"/>
</dbReference>
<feature type="region of interest" description="Disordered" evidence="3">
    <location>
        <begin position="340"/>
        <end position="359"/>
    </location>
</feature>
<organism evidence="6">
    <name type="scientific">Phallusia mammillata</name>
    <dbReference type="NCBI Taxonomy" id="59560"/>
    <lineage>
        <taxon>Eukaryota</taxon>
        <taxon>Metazoa</taxon>
        <taxon>Chordata</taxon>
        <taxon>Tunicata</taxon>
        <taxon>Ascidiacea</taxon>
        <taxon>Phlebobranchia</taxon>
        <taxon>Ascidiidae</taxon>
        <taxon>Phallusia</taxon>
    </lineage>
</organism>
<dbReference type="InterPro" id="IPR002172">
    <property type="entry name" value="LDrepeatLR_classA_rpt"/>
</dbReference>
<name>A0A6F9DJP1_9ASCI</name>
<keyword evidence="5" id="KW-0732">Signal</keyword>
<dbReference type="EMBL" id="LR787549">
    <property type="protein sequence ID" value="CAB3263411.1"/>
    <property type="molecule type" value="mRNA"/>
</dbReference>
<evidence type="ECO:0000256" key="5">
    <source>
        <dbReference type="SAM" id="SignalP"/>
    </source>
</evidence>
<feature type="disulfide bond" evidence="2">
    <location>
        <begin position="172"/>
        <end position="187"/>
    </location>
</feature>
<evidence type="ECO:0000256" key="2">
    <source>
        <dbReference type="PROSITE-ProRule" id="PRU00124"/>
    </source>
</evidence>
<feature type="disulfide bond" evidence="2">
    <location>
        <begin position="160"/>
        <end position="178"/>
    </location>
</feature>
<feature type="transmembrane region" description="Helical" evidence="4">
    <location>
        <begin position="278"/>
        <end position="295"/>
    </location>
</feature>
<reference evidence="6" key="1">
    <citation type="submission" date="2020-04" db="EMBL/GenBank/DDBJ databases">
        <authorList>
            <person name="Neveu A P."/>
        </authorList>
    </citation>
    <scope>NUCLEOTIDE SEQUENCE</scope>
    <source>
        <tissue evidence="6">Whole embryo</tissue>
    </source>
</reference>
<evidence type="ECO:0000313" key="6">
    <source>
        <dbReference type="EMBL" id="CAB3263411.1"/>
    </source>
</evidence>
<dbReference type="AlphaFoldDB" id="A0A6F9DJP1"/>
<keyword evidence="1 2" id="KW-1015">Disulfide bond</keyword>
<protein>
    <submittedName>
        <fullName evidence="6">Low-density lipoprotein receptor class A domain-containing protein 3</fullName>
    </submittedName>
</protein>
<evidence type="ECO:0000256" key="3">
    <source>
        <dbReference type="SAM" id="MobiDB-lite"/>
    </source>
</evidence>
<keyword evidence="6" id="KW-0449">Lipoprotein</keyword>
<dbReference type="PROSITE" id="PS50068">
    <property type="entry name" value="LDLRA_2"/>
    <property type="match status" value="1"/>
</dbReference>
<feature type="signal peptide" evidence="5">
    <location>
        <begin position="1"/>
        <end position="20"/>
    </location>
</feature>
<feature type="disulfide bond" evidence="2">
    <location>
        <begin position="153"/>
        <end position="165"/>
    </location>
</feature>
<feature type="compositionally biased region" description="Low complexity" evidence="3">
    <location>
        <begin position="434"/>
        <end position="448"/>
    </location>
</feature>
<accession>A0A6F9DJP1</accession>
<keyword evidence="4" id="KW-1133">Transmembrane helix</keyword>
<evidence type="ECO:0000256" key="1">
    <source>
        <dbReference type="ARBA" id="ARBA00023157"/>
    </source>
</evidence>
<keyword evidence="6" id="KW-0675">Receptor</keyword>